<dbReference type="Gene3D" id="1.10.3520.10">
    <property type="entry name" value="Glycolipid transfer protein"/>
    <property type="match status" value="1"/>
</dbReference>
<keyword evidence="3" id="KW-1185">Reference proteome</keyword>
<evidence type="ECO:0000313" key="3">
    <source>
        <dbReference type="Proteomes" id="UP000325577"/>
    </source>
</evidence>
<protein>
    <submittedName>
        <fullName evidence="2">Uncharacterized protein</fullName>
    </submittedName>
</protein>
<dbReference type="SUPFAM" id="SSF110004">
    <property type="entry name" value="Glycolipid transfer protein, GLTP"/>
    <property type="match status" value="1"/>
</dbReference>
<organism evidence="2 3">
    <name type="scientific">Nyssa sinensis</name>
    <dbReference type="NCBI Taxonomy" id="561372"/>
    <lineage>
        <taxon>Eukaryota</taxon>
        <taxon>Viridiplantae</taxon>
        <taxon>Streptophyta</taxon>
        <taxon>Embryophyta</taxon>
        <taxon>Tracheophyta</taxon>
        <taxon>Spermatophyta</taxon>
        <taxon>Magnoliopsida</taxon>
        <taxon>eudicotyledons</taxon>
        <taxon>Gunneridae</taxon>
        <taxon>Pentapetalae</taxon>
        <taxon>asterids</taxon>
        <taxon>Cornales</taxon>
        <taxon>Nyssaceae</taxon>
        <taxon>Nyssa</taxon>
    </lineage>
</organism>
<accession>A0A5J5AJ51</accession>
<dbReference type="EMBL" id="CM018044">
    <property type="protein sequence ID" value="KAA8529181.1"/>
    <property type="molecule type" value="Genomic_DNA"/>
</dbReference>
<proteinExistence type="predicted"/>
<feature type="region of interest" description="Disordered" evidence="1">
    <location>
        <begin position="27"/>
        <end position="57"/>
    </location>
</feature>
<evidence type="ECO:0000313" key="2">
    <source>
        <dbReference type="EMBL" id="KAA8529181.1"/>
    </source>
</evidence>
<evidence type="ECO:0000256" key="1">
    <source>
        <dbReference type="SAM" id="MobiDB-lite"/>
    </source>
</evidence>
<dbReference type="InterPro" id="IPR036497">
    <property type="entry name" value="GLTP_sf"/>
</dbReference>
<gene>
    <name evidence="2" type="ORF">F0562_034020</name>
</gene>
<name>A0A5J5AJ51_9ASTE</name>
<dbReference type="OrthoDB" id="1715229at2759"/>
<dbReference type="AlphaFoldDB" id="A0A5J5AJ51"/>
<dbReference type="Proteomes" id="UP000325577">
    <property type="component" value="Linkage Group LG20"/>
</dbReference>
<sequence length="157" mass="17562">MFHRQSASLADPQIHGLAFPFEFQQRRENSEKTGPNQRQPRWMKKTRSQTPPERLSLPLPDAFEELSQLVKSTGSDDLCLKPFCDASSLVSVLFGYLGIAFKFAELEYVSKLLLFKRSSFNSLCTGLCTISHMGSQDSSFCWNVCPSDKGTASAEAK</sequence>
<reference evidence="2 3" key="1">
    <citation type="submission" date="2019-09" db="EMBL/GenBank/DDBJ databases">
        <title>A chromosome-level genome assembly of the Chinese tupelo Nyssa sinensis.</title>
        <authorList>
            <person name="Yang X."/>
            <person name="Kang M."/>
            <person name="Yang Y."/>
            <person name="Xiong H."/>
            <person name="Wang M."/>
            <person name="Zhang Z."/>
            <person name="Wang Z."/>
            <person name="Wu H."/>
            <person name="Ma T."/>
            <person name="Liu J."/>
            <person name="Xi Z."/>
        </authorList>
    </citation>
    <scope>NUCLEOTIDE SEQUENCE [LARGE SCALE GENOMIC DNA]</scope>
    <source>
        <strain evidence="2">J267</strain>
        <tissue evidence="2">Leaf</tissue>
    </source>
</reference>